<feature type="compositionally biased region" description="Low complexity" evidence="2">
    <location>
        <begin position="76"/>
        <end position="88"/>
    </location>
</feature>
<gene>
    <name evidence="3" type="primary">ACTL6A</name>
    <name evidence="3" type="ORF">BGZ99_009780</name>
</gene>
<dbReference type="InterPro" id="IPR043129">
    <property type="entry name" value="ATPase_NBD"/>
</dbReference>
<dbReference type="AlphaFoldDB" id="A0A9P6R3P0"/>
<dbReference type="Proteomes" id="UP000738325">
    <property type="component" value="Unassembled WGS sequence"/>
</dbReference>
<reference evidence="3" key="1">
    <citation type="journal article" date="2020" name="Fungal Divers.">
        <title>Resolving the Mortierellaceae phylogeny through synthesis of multi-gene phylogenetics and phylogenomics.</title>
        <authorList>
            <person name="Vandepol N."/>
            <person name="Liber J."/>
            <person name="Desiro A."/>
            <person name="Na H."/>
            <person name="Kennedy M."/>
            <person name="Barry K."/>
            <person name="Grigoriev I.V."/>
            <person name="Miller A.N."/>
            <person name="O'Donnell K."/>
            <person name="Stajich J.E."/>
            <person name="Bonito G."/>
        </authorList>
    </citation>
    <scope>NUCLEOTIDE SEQUENCE</scope>
    <source>
        <strain evidence="3">REB-010B</strain>
    </source>
</reference>
<dbReference type="PANTHER" id="PTHR11937">
    <property type="entry name" value="ACTIN"/>
    <property type="match status" value="1"/>
</dbReference>
<organism evidence="3 4">
    <name type="scientific">Dissophora globulifera</name>
    <dbReference type="NCBI Taxonomy" id="979702"/>
    <lineage>
        <taxon>Eukaryota</taxon>
        <taxon>Fungi</taxon>
        <taxon>Fungi incertae sedis</taxon>
        <taxon>Mucoromycota</taxon>
        <taxon>Mortierellomycotina</taxon>
        <taxon>Mortierellomycetes</taxon>
        <taxon>Mortierellales</taxon>
        <taxon>Mortierellaceae</taxon>
        <taxon>Dissophora</taxon>
    </lineage>
</organism>
<proteinExistence type="inferred from homology"/>
<dbReference type="InterPro" id="IPR004000">
    <property type="entry name" value="Actin"/>
</dbReference>
<sequence>MYNTEDIMGTYGGDEVAALVLSVGHTWTQVGYAGEDTPKSIFPTSVGWVDSPAGADQGDDADNSEDTQMQDVSQPSGAGSNGTNSNNINHKEADGGDVPASQSVGAAAVPTKKKKTLRGKYYVGDGEISCWRPNMEIKSPMKDGLVEDWDALEQIWDHAFLKRLRCDPTEHPLIITESAWNTREIREKFTELAFEKYNFPAFFVAKDAVMTAFASGRPHALVVDSGGDMTSVVPVYDGYVLRKGIMRQSLGGDVLSEQVLQQFESNNVDVVPQYLIAKKSPVEPGQKPIVTLKDRPATPSFHKMMQMRVIHDYKESVCQVSETSYNEQNIGTRPQKPYELPDGYNLNFGAERFKIPEIMFNPKDFLKNPTPEQENFVGLPKLIFNSAQSCDIDFRPTLFGSVVLTGGNTLFPGFADRLHWELNSIPHSYKVKLHAPGNTVERKCGSWLGGSIMASLGTFHQLWISRKEYDETGASIVNKKCV</sequence>
<dbReference type="CDD" id="cd13395">
    <property type="entry name" value="ASKHA_NBD_Arp4_ACTL6-like"/>
    <property type="match status" value="1"/>
</dbReference>
<evidence type="ECO:0000256" key="2">
    <source>
        <dbReference type="SAM" id="MobiDB-lite"/>
    </source>
</evidence>
<evidence type="ECO:0000256" key="1">
    <source>
        <dbReference type="RuleBase" id="RU000487"/>
    </source>
</evidence>
<dbReference type="EMBL" id="JAAAIP010000856">
    <property type="protein sequence ID" value="KAG0312004.1"/>
    <property type="molecule type" value="Genomic_DNA"/>
</dbReference>
<evidence type="ECO:0000313" key="4">
    <source>
        <dbReference type="Proteomes" id="UP000738325"/>
    </source>
</evidence>
<comment type="caution">
    <text evidence="3">The sequence shown here is derived from an EMBL/GenBank/DDBJ whole genome shotgun (WGS) entry which is preliminary data.</text>
</comment>
<dbReference type="Pfam" id="PF00022">
    <property type="entry name" value="Actin"/>
    <property type="match status" value="1"/>
</dbReference>
<name>A0A9P6R3P0_9FUNG</name>
<dbReference type="Gene3D" id="3.90.640.10">
    <property type="entry name" value="Actin, Chain A, domain 4"/>
    <property type="match status" value="1"/>
</dbReference>
<dbReference type="Gene3D" id="3.30.420.40">
    <property type="match status" value="3"/>
</dbReference>
<dbReference type="OrthoDB" id="5132116at2759"/>
<dbReference type="FunFam" id="3.30.420.40:FF:000058">
    <property type="entry name" value="Putative actin-related protein 5"/>
    <property type="match status" value="1"/>
</dbReference>
<feature type="region of interest" description="Disordered" evidence="2">
    <location>
        <begin position="43"/>
        <end position="111"/>
    </location>
</feature>
<keyword evidence="4" id="KW-1185">Reference proteome</keyword>
<evidence type="ECO:0000313" key="3">
    <source>
        <dbReference type="EMBL" id="KAG0312004.1"/>
    </source>
</evidence>
<feature type="compositionally biased region" description="Polar residues" evidence="2">
    <location>
        <begin position="66"/>
        <end position="75"/>
    </location>
</feature>
<dbReference type="SUPFAM" id="SSF53067">
    <property type="entry name" value="Actin-like ATPase domain"/>
    <property type="match status" value="2"/>
</dbReference>
<dbReference type="PROSITE" id="PS00432">
    <property type="entry name" value="ACTINS_2"/>
    <property type="match status" value="1"/>
</dbReference>
<accession>A0A9P6R3P0</accession>
<dbReference type="SMART" id="SM00268">
    <property type="entry name" value="ACTIN"/>
    <property type="match status" value="1"/>
</dbReference>
<comment type="similarity">
    <text evidence="1">Belongs to the actin family.</text>
</comment>
<protein>
    <submittedName>
        <fullName evidence="3">Actin-like 6A</fullName>
    </submittedName>
</protein>
<dbReference type="InterPro" id="IPR004001">
    <property type="entry name" value="Actin_CS"/>
</dbReference>